<evidence type="ECO:0000313" key="2">
    <source>
        <dbReference type="EMBL" id="GDY61660.1"/>
    </source>
</evidence>
<comment type="caution">
    <text evidence="2">The sequence shown here is derived from an EMBL/GenBank/DDBJ whole genome shotgun (WGS) entry which is preliminary data.</text>
</comment>
<proteinExistence type="predicted"/>
<feature type="region of interest" description="Disordered" evidence="1">
    <location>
        <begin position="184"/>
        <end position="254"/>
    </location>
</feature>
<accession>A0A4D4LQK4</accession>
<feature type="region of interest" description="Disordered" evidence="1">
    <location>
        <begin position="291"/>
        <end position="319"/>
    </location>
</feature>
<sequence length="319" mass="33739">MLDDQEEDGRDARARAEPQDDPRVPRVLGAAPTGEQYRAGGRHGQQQRPENVEARLGEGLGQFQRDGDDGQGDQAEGRVDVEAPPPGEVVREIAAEKGPGDGGETEGGADQAHEAAAFAWRDDVRDDRLDADHESAGAEALDRAEGDQLIHGPRPAGEHGADDEDDDRELEDALAAEEIAALSVDGQCDGGGEQIRGDRPGHPVQTVQLADDLRERGGHDHLLEGGEQHGEHEGAEDQPHPARAELRGPGRRWGGGVRGLGGRLVLDQSGPAHVSLPIVALAAQLPLSATTTSKRDELRRTTAGPGDPLETVRVATRPG</sequence>
<evidence type="ECO:0000313" key="3">
    <source>
        <dbReference type="Proteomes" id="UP000302139"/>
    </source>
</evidence>
<feature type="compositionally biased region" description="Basic and acidic residues" evidence="1">
    <location>
        <begin position="10"/>
        <end position="24"/>
    </location>
</feature>
<name>A0A4D4LQK4_STRAX</name>
<dbReference type="EMBL" id="BJHX01000001">
    <property type="protein sequence ID" value="GDY61660.1"/>
    <property type="molecule type" value="Genomic_DNA"/>
</dbReference>
<feature type="compositionally biased region" description="Acidic residues" evidence="1">
    <location>
        <begin position="161"/>
        <end position="170"/>
    </location>
</feature>
<feature type="compositionally biased region" description="Basic and acidic residues" evidence="1">
    <location>
        <begin position="211"/>
        <end position="248"/>
    </location>
</feature>
<feature type="compositionally biased region" description="Basic and acidic residues" evidence="1">
    <location>
        <begin position="89"/>
        <end position="99"/>
    </location>
</feature>
<gene>
    <name evidence="2" type="ORF">SAV14893_010530</name>
</gene>
<protein>
    <submittedName>
        <fullName evidence="2">Uncharacterized protein</fullName>
    </submittedName>
</protein>
<dbReference type="AlphaFoldDB" id="A0A4D4LQK4"/>
<evidence type="ECO:0000256" key="1">
    <source>
        <dbReference type="SAM" id="MobiDB-lite"/>
    </source>
</evidence>
<reference evidence="2 3" key="1">
    <citation type="submission" date="2019-04" db="EMBL/GenBank/DDBJ databases">
        <title>Draft genome sequences of Streptomyces avermitilis NBRC 14893.</title>
        <authorList>
            <person name="Komaki H."/>
            <person name="Tamura T."/>
            <person name="Hosoyama A."/>
        </authorList>
    </citation>
    <scope>NUCLEOTIDE SEQUENCE [LARGE SCALE GENOMIC DNA]</scope>
    <source>
        <strain evidence="2 3">NBRC 14893</strain>
    </source>
</reference>
<feature type="compositionally biased region" description="Basic and acidic residues" evidence="1">
    <location>
        <begin position="120"/>
        <end position="148"/>
    </location>
</feature>
<feature type="region of interest" description="Disordered" evidence="1">
    <location>
        <begin position="1"/>
        <end position="170"/>
    </location>
</feature>
<dbReference type="Proteomes" id="UP000302139">
    <property type="component" value="Unassembled WGS sequence"/>
</dbReference>
<organism evidence="2 3">
    <name type="scientific">Streptomyces avermitilis</name>
    <dbReference type="NCBI Taxonomy" id="33903"/>
    <lineage>
        <taxon>Bacteria</taxon>
        <taxon>Bacillati</taxon>
        <taxon>Actinomycetota</taxon>
        <taxon>Actinomycetes</taxon>
        <taxon>Kitasatosporales</taxon>
        <taxon>Streptomycetaceae</taxon>
        <taxon>Streptomyces</taxon>
    </lineage>
</organism>